<dbReference type="EMBL" id="JBHSMS010000023">
    <property type="protein sequence ID" value="MFC5510912.1"/>
    <property type="molecule type" value="Genomic_DNA"/>
</dbReference>
<evidence type="ECO:0000313" key="1">
    <source>
        <dbReference type="EMBL" id="MFC5510912.1"/>
    </source>
</evidence>
<protein>
    <submittedName>
        <fullName evidence="1">Uncharacterized protein</fullName>
    </submittedName>
</protein>
<keyword evidence="2" id="KW-1185">Reference proteome</keyword>
<proteinExistence type="predicted"/>
<sequence>MWRFKSLSGDAAHPTIESMKRHIEPIEGGGQKLIFKPQFADLVPTLRLAATALLTCFEAAAEAFSNAEMQAFADSWYKRQYDMLSSTTTGQEMGTQG</sequence>
<organism evidence="1 2">
    <name type="scientific">Massilia jejuensis</name>
    <dbReference type="NCBI Taxonomy" id="648894"/>
    <lineage>
        <taxon>Bacteria</taxon>
        <taxon>Pseudomonadati</taxon>
        <taxon>Pseudomonadota</taxon>
        <taxon>Betaproteobacteria</taxon>
        <taxon>Burkholderiales</taxon>
        <taxon>Oxalobacteraceae</taxon>
        <taxon>Telluria group</taxon>
        <taxon>Massilia</taxon>
    </lineage>
</organism>
<evidence type="ECO:0000313" key="2">
    <source>
        <dbReference type="Proteomes" id="UP001596031"/>
    </source>
</evidence>
<reference evidence="2" key="1">
    <citation type="journal article" date="2019" name="Int. J. Syst. Evol. Microbiol.">
        <title>The Global Catalogue of Microorganisms (GCM) 10K type strain sequencing project: providing services to taxonomists for standard genome sequencing and annotation.</title>
        <authorList>
            <consortium name="The Broad Institute Genomics Platform"/>
            <consortium name="The Broad Institute Genome Sequencing Center for Infectious Disease"/>
            <person name="Wu L."/>
            <person name="Ma J."/>
        </authorList>
    </citation>
    <scope>NUCLEOTIDE SEQUENCE [LARGE SCALE GENOMIC DNA]</scope>
    <source>
        <strain evidence="2">CCUG 38813</strain>
    </source>
</reference>
<gene>
    <name evidence="1" type="ORF">ACFPOU_07225</name>
</gene>
<dbReference type="Proteomes" id="UP001596031">
    <property type="component" value="Unassembled WGS sequence"/>
</dbReference>
<comment type="caution">
    <text evidence="1">The sequence shown here is derived from an EMBL/GenBank/DDBJ whole genome shotgun (WGS) entry which is preliminary data.</text>
</comment>
<name>A0ABW0PG86_9BURK</name>
<accession>A0ABW0PG86</accession>
<dbReference type="RefSeq" id="WP_379718794.1">
    <property type="nucleotide sequence ID" value="NZ_JBHSMS010000023.1"/>
</dbReference>